<name>A0ABP4MKB6_9ACTN</name>
<protein>
    <submittedName>
        <fullName evidence="1">Uncharacterized protein</fullName>
    </submittedName>
</protein>
<organism evidence="1 2">
    <name type="scientific">Kribbella lupini</name>
    <dbReference type="NCBI Taxonomy" id="291602"/>
    <lineage>
        <taxon>Bacteria</taxon>
        <taxon>Bacillati</taxon>
        <taxon>Actinomycetota</taxon>
        <taxon>Actinomycetes</taxon>
        <taxon>Propionibacteriales</taxon>
        <taxon>Kribbellaceae</taxon>
        <taxon>Kribbella</taxon>
    </lineage>
</organism>
<proteinExistence type="predicted"/>
<dbReference type="Proteomes" id="UP001500363">
    <property type="component" value="Unassembled WGS sequence"/>
</dbReference>
<accession>A0ABP4MKB6</accession>
<evidence type="ECO:0000313" key="1">
    <source>
        <dbReference type="EMBL" id="GAA1546025.1"/>
    </source>
</evidence>
<keyword evidence="2" id="KW-1185">Reference proteome</keyword>
<evidence type="ECO:0000313" key="2">
    <source>
        <dbReference type="Proteomes" id="UP001500363"/>
    </source>
</evidence>
<dbReference type="EMBL" id="BAAANC010000003">
    <property type="protein sequence ID" value="GAA1546025.1"/>
    <property type="molecule type" value="Genomic_DNA"/>
</dbReference>
<sequence>MSIFLMGCPVVDSEGESMEPITIAAATAALVMKYVVPAIKDLGGRVLDKSQDEASDATVRLGQRLIRQLLRGRQAGVVDSPVGVLEEGIERRVAAIAANPEHQNAQIQLEGAVEDLLTADPERLAAVRALLGSVSNDFTVRQGRGSVFTTGTVHGPVYGGSNNTYYAREDQQTLAAKHFAAGEQHLGLGLRREAAQDFALAAANDPANPTAYYLGAVALLDGSKAIRASLQCIRKVEALIRAAINLEDRGIYHYFLAYLSHDYYERKSLRPLGSWRVPALEAVKRGLTQEQIDSLFTLLSVENPLPDLR</sequence>
<reference evidence="2" key="1">
    <citation type="journal article" date="2019" name="Int. J. Syst. Evol. Microbiol.">
        <title>The Global Catalogue of Microorganisms (GCM) 10K type strain sequencing project: providing services to taxonomists for standard genome sequencing and annotation.</title>
        <authorList>
            <consortium name="The Broad Institute Genomics Platform"/>
            <consortium name="The Broad Institute Genome Sequencing Center for Infectious Disease"/>
            <person name="Wu L."/>
            <person name="Ma J."/>
        </authorList>
    </citation>
    <scope>NUCLEOTIDE SEQUENCE [LARGE SCALE GENOMIC DNA]</scope>
    <source>
        <strain evidence="2">JCM 14303</strain>
    </source>
</reference>
<gene>
    <name evidence="1" type="ORF">GCM10009741_56930</name>
</gene>
<comment type="caution">
    <text evidence="1">The sequence shown here is derived from an EMBL/GenBank/DDBJ whole genome shotgun (WGS) entry which is preliminary data.</text>
</comment>